<dbReference type="AlphaFoldDB" id="A0A3G6ITU6"/>
<name>A0A3G6ITU6_9CORY</name>
<accession>A0A3G6ITU6</accession>
<organism evidence="1 2">
    <name type="scientific">Corynebacterium pseudopelargi</name>
    <dbReference type="NCBI Taxonomy" id="2080757"/>
    <lineage>
        <taxon>Bacteria</taxon>
        <taxon>Bacillati</taxon>
        <taxon>Actinomycetota</taxon>
        <taxon>Actinomycetes</taxon>
        <taxon>Mycobacteriales</taxon>
        <taxon>Corynebacteriaceae</taxon>
        <taxon>Corynebacterium</taxon>
    </lineage>
</organism>
<evidence type="ECO:0000313" key="1">
    <source>
        <dbReference type="EMBL" id="AZA08977.1"/>
    </source>
</evidence>
<dbReference type="KEGG" id="cpso:CPPEL_04250"/>
<dbReference type="EMBL" id="CP033898">
    <property type="protein sequence ID" value="AZA08977.1"/>
    <property type="molecule type" value="Genomic_DNA"/>
</dbReference>
<protein>
    <submittedName>
        <fullName evidence="1">Uncharacterized protein</fullName>
    </submittedName>
</protein>
<sequence length="144" mass="16277">MQSSVYPDLMSIASIHFDVLAPEQAAELLPQRFDALSALLMKKGMIERAEVELSIPDNALETELRAVYLETYEELPPVDPESMRVYRLSLKVDTNSSLNQVAMLYSRLLTPPAALPNDPLALAKEEQFEQPAPYPWFLNIEAKR</sequence>
<keyword evidence="2" id="KW-1185">Reference proteome</keyword>
<evidence type="ECO:0000313" key="2">
    <source>
        <dbReference type="Proteomes" id="UP000271426"/>
    </source>
</evidence>
<dbReference type="Proteomes" id="UP000271426">
    <property type="component" value="Chromosome"/>
</dbReference>
<proteinExistence type="predicted"/>
<reference evidence="1 2" key="1">
    <citation type="submission" date="2018-11" db="EMBL/GenBank/DDBJ databases">
        <authorList>
            <person name="Kleinhagauer T."/>
            <person name="Glaeser S.P."/>
            <person name="Spergser J."/>
            <person name="Ruckert C."/>
            <person name="Kaempfer P."/>
            <person name="Busse H.-J."/>
        </authorList>
    </citation>
    <scope>NUCLEOTIDE SEQUENCE [LARGE SCALE GENOMIC DNA]</scope>
    <source>
        <strain evidence="1 2">812CH</strain>
    </source>
</reference>
<gene>
    <name evidence="1" type="ORF">CPPEL_04250</name>
</gene>